<organism evidence="10 11">
    <name type="scientific">Vitis vinifera</name>
    <name type="common">Grape</name>
    <dbReference type="NCBI Taxonomy" id="29760"/>
    <lineage>
        <taxon>Eukaryota</taxon>
        <taxon>Viridiplantae</taxon>
        <taxon>Streptophyta</taxon>
        <taxon>Embryophyta</taxon>
        <taxon>Tracheophyta</taxon>
        <taxon>Spermatophyta</taxon>
        <taxon>Magnoliopsida</taxon>
        <taxon>eudicotyledons</taxon>
        <taxon>Gunneridae</taxon>
        <taxon>Pentapetalae</taxon>
        <taxon>rosids</taxon>
        <taxon>Vitales</taxon>
        <taxon>Vitaceae</taxon>
        <taxon>Viteae</taxon>
        <taxon>Vitis</taxon>
    </lineage>
</organism>
<comment type="subcellular location">
    <subcellularLocation>
        <location evidence="1">Secreted</location>
        <location evidence="1">Cell wall</location>
    </subcellularLocation>
</comment>
<evidence type="ECO:0000256" key="6">
    <source>
        <dbReference type="ARBA" id="ARBA00023295"/>
    </source>
</evidence>
<feature type="signal peptide" evidence="9">
    <location>
        <begin position="1"/>
        <end position="27"/>
    </location>
</feature>
<dbReference type="FunFam" id="2.160.20.10:FF:000004">
    <property type="entry name" value="Pectin lyase-like superfamily protein"/>
    <property type="match status" value="1"/>
</dbReference>
<dbReference type="Pfam" id="PF00295">
    <property type="entry name" value="Glyco_hydro_28"/>
    <property type="match status" value="1"/>
</dbReference>
<dbReference type="GO" id="GO:0071555">
    <property type="term" value="P:cell wall organization"/>
    <property type="evidence" value="ECO:0007669"/>
    <property type="project" value="UniProtKB-KW"/>
</dbReference>
<keyword evidence="5 8" id="KW-0378">Hydrolase</keyword>
<evidence type="ECO:0000256" key="5">
    <source>
        <dbReference type="ARBA" id="ARBA00022801"/>
    </source>
</evidence>
<keyword evidence="4" id="KW-0964">Secreted</keyword>
<comment type="caution">
    <text evidence="10">The sequence shown here is derived from an EMBL/GenBank/DDBJ whole genome shotgun (WGS) entry which is preliminary data.</text>
</comment>
<dbReference type="SUPFAM" id="SSF51126">
    <property type="entry name" value="Pectin lyase-like"/>
    <property type="match status" value="1"/>
</dbReference>
<name>A0A438K101_VITVI</name>
<evidence type="ECO:0000256" key="3">
    <source>
        <dbReference type="ARBA" id="ARBA00022512"/>
    </source>
</evidence>
<evidence type="ECO:0000256" key="1">
    <source>
        <dbReference type="ARBA" id="ARBA00004191"/>
    </source>
</evidence>
<gene>
    <name evidence="10" type="primary">plaa2_6</name>
    <name evidence="10" type="ORF">CK203_011833</name>
</gene>
<dbReference type="InterPro" id="IPR011050">
    <property type="entry name" value="Pectin_lyase_fold/virulence"/>
</dbReference>
<dbReference type="Gene3D" id="2.160.20.10">
    <property type="entry name" value="Single-stranded right-handed beta-helix, Pectin lyase-like"/>
    <property type="match status" value="1"/>
</dbReference>
<keyword evidence="7" id="KW-0961">Cell wall biogenesis/degradation</keyword>
<protein>
    <submittedName>
        <fullName evidence="10">Exopolygalacturonase</fullName>
    </submittedName>
</protein>
<dbReference type="AlphaFoldDB" id="A0A438K101"/>
<dbReference type="PANTHER" id="PTHR31375">
    <property type="match status" value="1"/>
</dbReference>
<dbReference type="Proteomes" id="UP000288805">
    <property type="component" value="Unassembled WGS sequence"/>
</dbReference>
<evidence type="ECO:0000256" key="2">
    <source>
        <dbReference type="ARBA" id="ARBA00008834"/>
    </source>
</evidence>
<dbReference type="InterPro" id="IPR000743">
    <property type="entry name" value="Glyco_hydro_28"/>
</dbReference>
<sequence length="406" mass="44423">MMAWRSDFLVFCMLMFFLVSTSSVVLGKPAVLNVKDYGAVADGKTDNSRAFLEAWEAACEQQGTSVITVPRGGKYYVRQVAFTGPCKGSITFLIQADLYAPTDKSSHTLTYWIKFGYVDYLTIAGLANLYGGGPSAWPYKGCGQGQECLQVVPHSLRLEFVNHAWVHHIGSIDAKDKHISIFQCQDVTLSDIRTTAPHDSPNTDGVHIAVSERVKILDSTFNTGDDCVAIFSGSKDVNISRSICGPGHGFSIGSMGKFPDEDPITKINIRNCTISHTDNGFRIKTWAVSSYPTFASDITVQDVMMDNVRNPIIIDQHYCPRGGCDPTVESQVQIKNLQIKRIWGTSTTETAVNLQCSSQKPCQGVELEDILLLFRNPEGGELQPAVSSCAYVVGSSRGKQVPKPCI</sequence>
<evidence type="ECO:0000256" key="8">
    <source>
        <dbReference type="RuleBase" id="RU361169"/>
    </source>
</evidence>
<dbReference type="InterPro" id="IPR012334">
    <property type="entry name" value="Pectin_lyas_fold"/>
</dbReference>
<dbReference type="EMBL" id="QGNW01000020">
    <property type="protein sequence ID" value="RVX14863.1"/>
    <property type="molecule type" value="Genomic_DNA"/>
</dbReference>
<evidence type="ECO:0000256" key="9">
    <source>
        <dbReference type="SAM" id="SignalP"/>
    </source>
</evidence>
<comment type="similarity">
    <text evidence="2 8">Belongs to the glycosyl hydrolase 28 family.</text>
</comment>
<accession>A0A438K101</accession>
<evidence type="ECO:0000313" key="10">
    <source>
        <dbReference type="EMBL" id="RVX14863.1"/>
    </source>
</evidence>
<feature type="chain" id="PRO_5019209919" evidence="9">
    <location>
        <begin position="28"/>
        <end position="406"/>
    </location>
</feature>
<dbReference type="GO" id="GO:0004650">
    <property type="term" value="F:polygalacturonase activity"/>
    <property type="evidence" value="ECO:0007669"/>
    <property type="project" value="InterPro"/>
</dbReference>
<dbReference type="GO" id="GO:0005975">
    <property type="term" value="P:carbohydrate metabolic process"/>
    <property type="evidence" value="ECO:0007669"/>
    <property type="project" value="InterPro"/>
</dbReference>
<reference evidence="10 11" key="1">
    <citation type="journal article" date="2018" name="PLoS Genet.">
        <title>Population sequencing reveals clonal diversity and ancestral inbreeding in the grapevine cultivar Chardonnay.</title>
        <authorList>
            <person name="Roach M.J."/>
            <person name="Johnson D.L."/>
            <person name="Bohlmann J."/>
            <person name="van Vuuren H.J."/>
            <person name="Jones S.J."/>
            <person name="Pretorius I.S."/>
            <person name="Schmidt S.A."/>
            <person name="Borneman A.R."/>
        </authorList>
    </citation>
    <scope>NUCLEOTIDE SEQUENCE [LARGE SCALE GENOMIC DNA]</scope>
    <source>
        <strain evidence="11">cv. Chardonnay</strain>
        <tissue evidence="10">Leaf</tissue>
    </source>
</reference>
<evidence type="ECO:0000256" key="7">
    <source>
        <dbReference type="ARBA" id="ARBA00023316"/>
    </source>
</evidence>
<evidence type="ECO:0000313" key="11">
    <source>
        <dbReference type="Proteomes" id="UP000288805"/>
    </source>
</evidence>
<proteinExistence type="inferred from homology"/>
<keyword evidence="6 8" id="KW-0326">Glycosidase</keyword>
<dbReference type="SMART" id="SM00710">
    <property type="entry name" value="PbH1"/>
    <property type="match status" value="5"/>
</dbReference>
<keyword evidence="9" id="KW-0732">Signal</keyword>
<keyword evidence="3" id="KW-0134">Cell wall</keyword>
<evidence type="ECO:0000256" key="4">
    <source>
        <dbReference type="ARBA" id="ARBA00022525"/>
    </source>
</evidence>
<dbReference type="InterPro" id="IPR006626">
    <property type="entry name" value="PbH1"/>
</dbReference>